<name>A0A481Z0C1_9VIRU</name>
<protein>
    <submittedName>
        <fullName evidence="1">Metallopeptidase WLM</fullName>
    </submittedName>
</protein>
<proteinExistence type="predicted"/>
<evidence type="ECO:0000313" key="1">
    <source>
        <dbReference type="EMBL" id="QBK88918.1"/>
    </source>
</evidence>
<accession>A0A481Z0C1</accession>
<reference evidence="1" key="1">
    <citation type="journal article" date="2019" name="MBio">
        <title>Virus Genomes from Deep Sea Sediments Expand the Ocean Megavirome and Support Independent Origins of Viral Gigantism.</title>
        <authorList>
            <person name="Backstrom D."/>
            <person name="Yutin N."/>
            <person name="Jorgensen S.L."/>
            <person name="Dharamshi J."/>
            <person name="Homa F."/>
            <person name="Zaremba-Niedwiedzka K."/>
            <person name="Spang A."/>
            <person name="Wolf Y.I."/>
            <person name="Koonin E.V."/>
            <person name="Ettema T.J."/>
        </authorList>
    </citation>
    <scope>NUCLEOTIDE SEQUENCE</scope>
</reference>
<dbReference type="EMBL" id="MK500406">
    <property type="protein sequence ID" value="QBK88918.1"/>
    <property type="molecule type" value="Genomic_DNA"/>
</dbReference>
<organism evidence="1">
    <name type="scientific">Mimivirus LCMiAC02</name>
    <dbReference type="NCBI Taxonomy" id="2506609"/>
    <lineage>
        <taxon>Viruses</taxon>
        <taxon>Varidnaviria</taxon>
        <taxon>Bamfordvirae</taxon>
        <taxon>Nucleocytoviricota</taxon>
        <taxon>Megaviricetes</taxon>
        <taxon>Imitervirales</taxon>
        <taxon>Mimiviridae</taxon>
        <taxon>Klosneuvirinae</taxon>
    </lineage>
</organism>
<gene>
    <name evidence="1" type="ORF">LCMiAC02_00110</name>
</gene>
<sequence length="182" mass="21496">MIIIIYIQSINKEVKYVKSDIDNEFYLVRDLTNSQQAANMLARIKNNMSIISTHLEKFKNNKYKRYAKYIDRLTKKLKYTEINERGSDDAYTSYSINKGEQIVFCLRSEKNKNRIHDINLIMYVALHEMGHVASPEYGHTKLFKELFAFLTQIAIELNIYKKMEFKRNPKEYCGLTISDSII</sequence>